<keyword evidence="6" id="KW-1185">Reference proteome</keyword>
<dbReference type="GO" id="GO:0022625">
    <property type="term" value="C:cytosolic large ribosomal subunit"/>
    <property type="evidence" value="ECO:0007669"/>
    <property type="project" value="TreeGrafter"/>
</dbReference>
<dbReference type="EMBL" id="CP025989">
    <property type="protein sequence ID" value="AWD33229.1"/>
    <property type="molecule type" value="Genomic_DNA"/>
</dbReference>
<dbReference type="PIRSF" id="PIRSF002181">
    <property type="entry name" value="Ribosomal_L13"/>
    <property type="match status" value="1"/>
</dbReference>
<keyword evidence="2 4" id="KW-0689">Ribosomal protein</keyword>
<dbReference type="RefSeq" id="WP_108673252.1">
    <property type="nucleotide sequence ID" value="NZ_CP025989.1"/>
</dbReference>
<dbReference type="SUPFAM" id="SSF52161">
    <property type="entry name" value="Ribosomal protein L13"/>
    <property type="match status" value="1"/>
</dbReference>
<evidence type="ECO:0000313" key="5">
    <source>
        <dbReference type="EMBL" id="AWD33229.1"/>
    </source>
</evidence>
<dbReference type="Proteomes" id="UP000244519">
    <property type="component" value="Chromosome"/>
</dbReference>
<evidence type="ECO:0000256" key="3">
    <source>
        <dbReference type="ARBA" id="ARBA00023274"/>
    </source>
</evidence>
<proteinExistence type="inferred from homology"/>
<dbReference type="PANTHER" id="PTHR11545:SF2">
    <property type="entry name" value="LARGE RIBOSOMAL SUBUNIT PROTEIN UL13M"/>
    <property type="match status" value="1"/>
</dbReference>
<dbReference type="InterPro" id="IPR036899">
    <property type="entry name" value="Ribosomal_uL13_sf"/>
</dbReference>
<protein>
    <recommendedName>
        <fullName evidence="4">Large ribosomal subunit protein uL13</fullName>
    </recommendedName>
</protein>
<dbReference type="InterPro" id="IPR005823">
    <property type="entry name" value="Ribosomal_uL13_bac-type"/>
</dbReference>
<evidence type="ECO:0000256" key="1">
    <source>
        <dbReference type="ARBA" id="ARBA00006227"/>
    </source>
</evidence>
<dbReference type="NCBIfam" id="TIGR01066">
    <property type="entry name" value="rplM_bact"/>
    <property type="match status" value="1"/>
</dbReference>
<dbReference type="GO" id="GO:0003729">
    <property type="term" value="F:mRNA binding"/>
    <property type="evidence" value="ECO:0007669"/>
    <property type="project" value="TreeGrafter"/>
</dbReference>
<accession>A0A2U8BSA8</accession>
<dbReference type="Gene3D" id="3.90.1180.10">
    <property type="entry name" value="Ribosomal protein L13"/>
    <property type="match status" value="1"/>
</dbReference>
<dbReference type="AlphaFoldDB" id="A0A2U8BSA8"/>
<dbReference type="CDD" id="cd00392">
    <property type="entry name" value="Ribosomal_L13"/>
    <property type="match status" value="1"/>
</dbReference>
<evidence type="ECO:0000313" key="6">
    <source>
        <dbReference type="Proteomes" id="UP000244519"/>
    </source>
</evidence>
<dbReference type="InterPro" id="IPR005822">
    <property type="entry name" value="Ribosomal_uL13"/>
</dbReference>
<name>A0A2U8BSA8_9RICK</name>
<dbReference type="OrthoDB" id="9801330at2"/>
<dbReference type="GO" id="GO:0006412">
    <property type="term" value="P:translation"/>
    <property type="evidence" value="ECO:0007669"/>
    <property type="project" value="UniProtKB-UniRule"/>
</dbReference>
<dbReference type="Pfam" id="PF00572">
    <property type="entry name" value="Ribosomal_L13"/>
    <property type="match status" value="1"/>
</dbReference>
<dbReference type="GO" id="GO:0017148">
    <property type="term" value="P:negative regulation of translation"/>
    <property type="evidence" value="ECO:0007669"/>
    <property type="project" value="TreeGrafter"/>
</dbReference>
<organism evidence="5 6">
    <name type="scientific">Candidatus Fokinia solitaria</name>
    <dbReference type="NCBI Taxonomy" id="1802984"/>
    <lineage>
        <taxon>Bacteria</taxon>
        <taxon>Pseudomonadati</taxon>
        <taxon>Pseudomonadota</taxon>
        <taxon>Alphaproteobacteria</taxon>
        <taxon>Rickettsiales</taxon>
        <taxon>Candidatus Midichloriaceae</taxon>
        <taxon>Candidatus Fokinia</taxon>
    </lineage>
</organism>
<dbReference type="PANTHER" id="PTHR11545">
    <property type="entry name" value="RIBOSOMAL PROTEIN L13"/>
    <property type="match status" value="1"/>
</dbReference>
<keyword evidence="3 4" id="KW-0687">Ribonucleoprotein</keyword>
<dbReference type="HAMAP" id="MF_01366">
    <property type="entry name" value="Ribosomal_uL13"/>
    <property type="match status" value="1"/>
</dbReference>
<reference evidence="5 6" key="1">
    <citation type="journal article" date="2018" name="Genome Biol. Evol.">
        <title>The Genome Sequence of "Candidatus Fokinia solitaria": Insights on Reductive Evolution in Rickettsiales.</title>
        <authorList>
            <person name="Floriano A.M."/>
            <person name="Castelli M."/>
            <person name="Krenek S."/>
            <person name="Berendonk T.U."/>
            <person name="Bazzocchi C."/>
            <person name="Petroni G."/>
            <person name="Sassera D."/>
        </authorList>
    </citation>
    <scope>NUCLEOTIDE SEQUENCE [LARGE SCALE GENOMIC DNA]</scope>
    <source>
        <strain evidence="5">Rio ETE_ALG 3VII</strain>
    </source>
</reference>
<comment type="subunit">
    <text evidence="4">Part of the 50S ribosomal subunit.</text>
</comment>
<sequence>MEKSFFAKPSYVKKDWILIDAEGAVLGRLASRIALILRGKNKPYYTPNIDCGDNVVVINADKIKVTGKKLEQEEFFWHTNHPGGIKSIKWSKIMSGDFQHRLLYRAVKRMMPKESPLADAQMKKLKVYSGNSHKHEAQVKDVMSRENILKEYSNKTNS</sequence>
<evidence type="ECO:0000256" key="2">
    <source>
        <dbReference type="ARBA" id="ARBA00022980"/>
    </source>
</evidence>
<comment type="similarity">
    <text evidence="1 4">Belongs to the universal ribosomal protein uL13 family.</text>
</comment>
<gene>
    <name evidence="4" type="primary">rplM</name>
    <name evidence="5" type="ORF">Fsol_00434</name>
</gene>
<comment type="function">
    <text evidence="4">This protein is one of the early assembly proteins of the 50S ribosomal subunit, although it is not seen to bind rRNA by itself. It is important during the early stages of 50S assembly.</text>
</comment>
<dbReference type="GO" id="GO:0003735">
    <property type="term" value="F:structural constituent of ribosome"/>
    <property type="evidence" value="ECO:0007669"/>
    <property type="project" value="InterPro"/>
</dbReference>
<evidence type="ECO:0000256" key="4">
    <source>
        <dbReference type="HAMAP-Rule" id="MF_01366"/>
    </source>
</evidence>
<dbReference type="KEGG" id="fso:Fsol_00434"/>